<dbReference type="Gene3D" id="1.10.10.10">
    <property type="entry name" value="Winged helix-like DNA-binding domain superfamily/Winged helix DNA-binding domain"/>
    <property type="match status" value="1"/>
</dbReference>
<dbReference type="Pfam" id="PF09339">
    <property type="entry name" value="HTH_IclR"/>
    <property type="match status" value="1"/>
</dbReference>
<dbReference type="GO" id="GO:0003677">
    <property type="term" value="F:DNA binding"/>
    <property type="evidence" value="ECO:0007669"/>
    <property type="project" value="UniProtKB-KW"/>
</dbReference>
<evidence type="ECO:0000313" key="7">
    <source>
        <dbReference type="EMBL" id="TFB56355.1"/>
    </source>
</evidence>
<reference evidence="7 8" key="1">
    <citation type="submission" date="2019-03" db="EMBL/GenBank/DDBJ databases">
        <title>Genomics of glacier-inhabiting Cryobacterium strains.</title>
        <authorList>
            <person name="Liu Q."/>
            <person name="Xin Y.-H."/>
        </authorList>
    </citation>
    <scope>NUCLEOTIDE SEQUENCE [LARGE SCALE GENOMIC DNA]</scope>
    <source>
        <strain evidence="7 8">Sr47</strain>
    </source>
</reference>
<dbReference type="GO" id="GO:0045892">
    <property type="term" value="P:negative regulation of DNA-templated transcription"/>
    <property type="evidence" value="ECO:0007669"/>
    <property type="project" value="TreeGrafter"/>
</dbReference>
<evidence type="ECO:0000259" key="6">
    <source>
        <dbReference type="PROSITE" id="PS51078"/>
    </source>
</evidence>
<dbReference type="AlphaFoldDB" id="A0A4R8UHM8"/>
<dbReference type="SUPFAM" id="SSF46785">
    <property type="entry name" value="Winged helix' DNA-binding domain"/>
    <property type="match status" value="1"/>
</dbReference>
<keyword evidence="3" id="KW-0804">Transcription</keyword>
<keyword evidence="8" id="KW-1185">Reference proteome</keyword>
<evidence type="ECO:0000256" key="4">
    <source>
        <dbReference type="SAM" id="MobiDB-lite"/>
    </source>
</evidence>
<dbReference type="InterPro" id="IPR036388">
    <property type="entry name" value="WH-like_DNA-bd_sf"/>
</dbReference>
<dbReference type="GO" id="GO:0003700">
    <property type="term" value="F:DNA-binding transcription factor activity"/>
    <property type="evidence" value="ECO:0007669"/>
    <property type="project" value="TreeGrafter"/>
</dbReference>
<dbReference type="PROSITE" id="PS51078">
    <property type="entry name" value="ICLR_ED"/>
    <property type="match status" value="1"/>
</dbReference>
<feature type="domain" description="HTH iclR-type" evidence="5">
    <location>
        <begin position="36"/>
        <end position="97"/>
    </location>
</feature>
<evidence type="ECO:0000256" key="2">
    <source>
        <dbReference type="ARBA" id="ARBA00023125"/>
    </source>
</evidence>
<dbReference type="Proteomes" id="UP000297866">
    <property type="component" value="Unassembled WGS sequence"/>
</dbReference>
<feature type="region of interest" description="Disordered" evidence="4">
    <location>
        <begin position="298"/>
        <end position="319"/>
    </location>
</feature>
<comment type="caution">
    <text evidence="7">The sequence shown here is derived from an EMBL/GenBank/DDBJ whole genome shotgun (WGS) entry which is preliminary data.</text>
</comment>
<evidence type="ECO:0000313" key="8">
    <source>
        <dbReference type="Proteomes" id="UP000297866"/>
    </source>
</evidence>
<dbReference type="PANTHER" id="PTHR30136:SF35">
    <property type="entry name" value="HTH-TYPE TRANSCRIPTIONAL REGULATOR RV1719"/>
    <property type="match status" value="1"/>
</dbReference>
<keyword evidence="1" id="KW-0805">Transcription regulation</keyword>
<dbReference type="Pfam" id="PF01614">
    <property type="entry name" value="IclR_C"/>
    <property type="match status" value="1"/>
</dbReference>
<feature type="domain" description="IclR-ED" evidence="6">
    <location>
        <begin position="98"/>
        <end position="283"/>
    </location>
</feature>
<dbReference type="InterPro" id="IPR029016">
    <property type="entry name" value="GAF-like_dom_sf"/>
</dbReference>
<dbReference type="InterPro" id="IPR014757">
    <property type="entry name" value="Tscrpt_reg_IclR_C"/>
</dbReference>
<dbReference type="InterPro" id="IPR005471">
    <property type="entry name" value="Tscrpt_reg_IclR_N"/>
</dbReference>
<dbReference type="PANTHER" id="PTHR30136">
    <property type="entry name" value="HELIX-TURN-HELIX TRANSCRIPTIONAL REGULATOR, ICLR FAMILY"/>
    <property type="match status" value="1"/>
</dbReference>
<dbReference type="InterPro" id="IPR036390">
    <property type="entry name" value="WH_DNA-bd_sf"/>
</dbReference>
<dbReference type="OrthoDB" id="4924204at2"/>
<sequence length="319" mass="35271">MLHERNAHSFEAMYVCKNKNKSNFRGVKVAAAEYSNQSVSRAFEVLRCFDIARRPLYISAIAAMTGLPVPTAFRFVRVLEHEGIVEKLDSGAYRPSLALLRLGFATLDSMDLVQFADTRLKALAEDTMETVNLGVLDRLDVRYLIRMRNADLVTADIRVGSLLPSASTSMGKLLLAYLPEPELEARLDRLDYSKARGVNAIRTSGKLHTELQEIRERGWSYQDEELEYGLRSIAAPVRNHHGTVIAAINIAVPASRWSIVELVDKFLGQLVDCGNQISRDIGFNRAFDNDTLLHRGSGITSSSAGAATETVQELGGTAE</sequence>
<dbReference type="InterPro" id="IPR050707">
    <property type="entry name" value="HTH_MetabolicPath_Reg"/>
</dbReference>
<evidence type="ECO:0000256" key="3">
    <source>
        <dbReference type="ARBA" id="ARBA00023163"/>
    </source>
</evidence>
<dbReference type="EMBL" id="SOEZ01000007">
    <property type="protein sequence ID" value="TFB56355.1"/>
    <property type="molecule type" value="Genomic_DNA"/>
</dbReference>
<organism evidence="7 8">
    <name type="scientific">Cryobacterium tagatosivorans</name>
    <dbReference type="NCBI Taxonomy" id="1259199"/>
    <lineage>
        <taxon>Bacteria</taxon>
        <taxon>Bacillati</taxon>
        <taxon>Actinomycetota</taxon>
        <taxon>Actinomycetes</taxon>
        <taxon>Micrococcales</taxon>
        <taxon>Microbacteriaceae</taxon>
        <taxon>Cryobacterium</taxon>
    </lineage>
</organism>
<proteinExistence type="predicted"/>
<dbReference type="SUPFAM" id="SSF55781">
    <property type="entry name" value="GAF domain-like"/>
    <property type="match status" value="1"/>
</dbReference>
<dbReference type="Gene3D" id="3.30.450.40">
    <property type="match status" value="1"/>
</dbReference>
<evidence type="ECO:0000256" key="1">
    <source>
        <dbReference type="ARBA" id="ARBA00023015"/>
    </source>
</evidence>
<accession>A0A4R8UHM8</accession>
<dbReference type="PROSITE" id="PS51077">
    <property type="entry name" value="HTH_ICLR"/>
    <property type="match status" value="1"/>
</dbReference>
<protein>
    <submittedName>
        <fullName evidence="7">IclR family transcriptional regulator</fullName>
    </submittedName>
</protein>
<keyword evidence="2" id="KW-0238">DNA-binding</keyword>
<feature type="compositionally biased region" description="Low complexity" evidence="4">
    <location>
        <begin position="298"/>
        <end position="310"/>
    </location>
</feature>
<evidence type="ECO:0000259" key="5">
    <source>
        <dbReference type="PROSITE" id="PS51077"/>
    </source>
</evidence>
<dbReference type="SMART" id="SM00346">
    <property type="entry name" value="HTH_ICLR"/>
    <property type="match status" value="1"/>
</dbReference>
<name>A0A4R8UHM8_9MICO</name>
<gene>
    <name evidence="7" type="ORF">E3O23_01070</name>
</gene>